<dbReference type="GO" id="GO:0006313">
    <property type="term" value="P:DNA transposition"/>
    <property type="evidence" value="ECO:0007669"/>
    <property type="project" value="InterPro"/>
</dbReference>
<evidence type="ECO:0000259" key="3">
    <source>
        <dbReference type="Pfam" id="PF02371"/>
    </source>
</evidence>
<dbReference type="EMBL" id="AEPD01000037">
    <property type="protein sequence ID" value="EFU29737.1"/>
    <property type="molecule type" value="Genomic_DNA"/>
</dbReference>
<feature type="coiled-coil region" evidence="1">
    <location>
        <begin position="167"/>
        <end position="201"/>
    </location>
</feature>
<dbReference type="GO" id="GO:0004803">
    <property type="term" value="F:transposase activity"/>
    <property type="evidence" value="ECO:0007669"/>
    <property type="project" value="InterPro"/>
</dbReference>
<evidence type="ECO:0000259" key="2">
    <source>
        <dbReference type="Pfam" id="PF01548"/>
    </source>
</evidence>
<dbReference type="Pfam" id="PF01548">
    <property type="entry name" value="DEDD_Tnp_IS110"/>
    <property type="match status" value="1"/>
</dbReference>
<dbReference type="GO" id="GO:0003677">
    <property type="term" value="F:DNA binding"/>
    <property type="evidence" value="ECO:0007669"/>
    <property type="project" value="InterPro"/>
</dbReference>
<reference evidence="4 5" key="1">
    <citation type="submission" date="2010-10" db="EMBL/GenBank/DDBJ databases">
        <authorList>
            <person name="Muzny D."/>
            <person name="Qin X."/>
            <person name="Deng J."/>
            <person name="Jiang H."/>
            <person name="Liu Y."/>
            <person name="Qu J."/>
            <person name="Song X.-Z."/>
            <person name="Zhang L."/>
            <person name="Thornton R."/>
            <person name="Coyle M."/>
            <person name="Francisco L."/>
            <person name="Jackson L."/>
            <person name="Javaid M."/>
            <person name="Korchina V."/>
            <person name="Kovar C."/>
            <person name="Mata R."/>
            <person name="Mathew T."/>
            <person name="Ngo R."/>
            <person name="Nguyen L."/>
            <person name="Nguyen N."/>
            <person name="Okwuonu G."/>
            <person name="Ongeri F."/>
            <person name="Pham C."/>
            <person name="Simmons D."/>
            <person name="Wilczek-Boney K."/>
            <person name="Hale W."/>
            <person name="Jakkamsetti A."/>
            <person name="Pham P."/>
            <person name="Ruth R."/>
            <person name="San Lucas F."/>
            <person name="Warren J."/>
            <person name="Zhang J."/>
            <person name="Zhao Z."/>
            <person name="Zhou C."/>
            <person name="Zhu D."/>
            <person name="Lee S."/>
            <person name="Bess C."/>
            <person name="Blankenburg K."/>
            <person name="Forbes L."/>
            <person name="Fu Q."/>
            <person name="Gubbala S."/>
            <person name="Hirani K."/>
            <person name="Jayaseelan J.C."/>
            <person name="Lara F."/>
            <person name="Munidasa M."/>
            <person name="Palculict T."/>
            <person name="Patil S."/>
            <person name="Pu L.-L."/>
            <person name="Saada N."/>
            <person name="Tang L."/>
            <person name="Weissenberger G."/>
            <person name="Zhu Y."/>
            <person name="Hemphill L."/>
            <person name="Shang Y."/>
            <person name="Youmans B."/>
            <person name="Ayvaz T."/>
            <person name="Ross M."/>
            <person name="Santibanez J."/>
            <person name="Aqrawi P."/>
            <person name="Gross S."/>
            <person name="Joshi V."/>
            <person name="Fowler G."/>
            <person name="Nazareth L."/>
            <person name="Reid J."/>
            <person name="Worley K."/>
            <person name="Petrosino J."/>
            <person name="Highlander S."/>
            <person name="Gibbs R."/>
        </authorList>
    </citation>
    <scope>NUCLEOTIDE SEQUENCE [LARGE SCALE GENOMIC DNA]</scope>
    <source>
        <strain evidence="4 5">ATCC 33574</strain>
    </source>
</reference>
<dbReference type="Pfam" id="PF02371">
    <property type="entry name" value="Transposase_20"/>
    <property type="match status" value="1"/>
</dbReference>
<dbReference type="InterPro" id="IPR002525">
    <property type="entry name" value="Transp_IS110-like_N"/>
</dbReference>
<dbReference type="AlphaFoldDB" id="E6K9N2"/>
<dbReference type="InterPro" id="IPR047650">
    <property type="entry name" value="Transpos_IS110"/>
</dbReference>
<dbReference type="PANTHER" id="PTHR33055">
    <property type="entry name" value="TRANSPOSASE FOR INSERTION SEQUENCE ELEMENT IS1111A"/>
    <property type="match status" value="1"/>
</dbReference>
<dbReference type="Proteomes" id="UP000003112">
    <property type="component" value="Unassembled WGS sequence"/>
</dbReference>
<keyword evidence="1" id="KW-0175">Coiled coil</keyword>
<comment type="caution">
    <text evidence="4">The sequence shown here is derived from an EMBL/GenBank/DDBJ whole genome shotgun (WGS) entry which is preliminary data.</text>
</comment>
<dbReference type="GeneID" id="93536989"/>
<organism evidence="4 5">
    <name type="scientific">Segatella buccae ATCC 33574</name>
    <dbReference type="NCBI Taxonomy" id="873513"/>
    <lineage>
        <taxon>Bacteria</taxon>
        <taxon>Pseudomonadati</taxon>
        <taxon>Bacteroidota</taxon>
        <taxon>Bacteroidia</taxon>
        <taxon>Bacteroidales</taxon>
        <taxon>Prevotellaceae</taxon>
        <taxon>Segatella</taxon>
    </lineage>
</organism>
<dbReference type="NCBIfam" id="NF033542">
    <property type="entry name" value="transpos_IS110"/>
    <property type="match status" value="1"/>
</dbReference>
<dbReference type="STRING" id="873513.HMPREF6485_2296"/>
<evidence type="ECO:0000313" key="5">
    <source>
        <dbReference type="Proteomes" id="UP000003112"/>
    </source>
</evidence>
<dbReference type="PANTHER" id="PTHR33055:SF3">
    <property type="entry name" value="PUTATIVE TRANSPOSASE FOR IS117-RELATED"/>
    <property type="match status" value="1"/>
</dbReference>
<feature type="domain" description="Transposase IS116/IS110/IS902 C-terminal" evidence="3">
    <location>
        <begin position="203"/>
        <end position="288"/>
    </location>
</feature>
<dbReference type="HOGENOM" id="CLU_036902_5_0_10"/>
<dbReference type="RefSeq" id="WP_004346417.1">
    <property type="nucleotide sequence ID" value="NZ_GL586311.1"/>
</dbReference>
<keyword evidence="5" id="KW-1185">Reference proteome</keyword>
<proteinExistence type="predicted"/>
<feature type="domain" description="Transposase IS110-like N-terminal" evidence="2">
    <location>
        <begin position="7"/>
        <end position="143"/>
    </location>
</feature>
<evidence type="ECO:0000313" key="4">
    <source>
        <dbReference type="EMBL" id="EFU29737.1"/>
    </source>
</evidence>
<evidence type="ECO:0000256" key="1">
    <source>
        <dbReference type="SAM" id="Coils"/>
    </source>
</evidence>
<gene>
    <name evidence="4" type="ORF">HMPREF6485_2296</name>
</gene>
<name>E6K9N2_9BACT</name>
<dbReference type="InterPro" id="IPR003346">
    <property type="entry name" value="Transposase_20"/>
</dbReference>
<accession>E6K9N2</accession>
<sequence>MLYENYVGIDVSKLSIDAFIRESRIHRQFRNEESGFKQLIRWIKEHIGEGWESLLICFEHTGLYSLSLALFLEREHITYAMVPALDIKRSLGITRGKNDQIDAKRIAEFAYRFNDRVTPTSLPAEDIRKLHSLLAMRDKMMRNMGGYITSRNELFRVIPERDLPVLSSVYENIISTLKDEVHDLEREIRSVIMANKELKKTFELITTVKRIGFIVASFLIVYTCNFTRFENWRKFACYSGIAPFEYQSGTSVHARTQVSSIANQQMKRLLHLAAMTAIHFDAELHNYYVRRQSEGKSKMATINIVRNKLIARVFAIVKRGTPFVDIQKYAYW</sequence>
<dbReference type="eggNOG" id="COG3547">
    <property type="taxonomic scope" value="Bacteria"/>
</dbReference>
<protein>
    <submittedName>
        <fullName evidence="4">Transposase, IS116/IS110/IS902 family</fullName>
    </submittedName>
</protein>